<name>A0A6J4V7D6_9BACT</name>
<gene>
    <name evidence="2" type="ORF">AVDCRST_MAG33-2366</name>
</gene>
<organism evidence="2">
    <name type="scientific">uncultured Thermomicrobiales bacterium</name>
    <dbReference type="NCBI Taxonomy" id="1645740"/>
    <lineage>
        <taxon>Bacteria</taxon>
        <taxon>Pseudomonadati</taxon>
        <taxon>Thermomicrobiota</taxon>
        <taxon>Thermomicrobia</taxon>
        <taxon>Thermomicrobiales</taxon>
        <taxon>environmental samples</taxon>
    </lineage>
</organism>
<reference evidence="2" key="1">
    <citation type="submission" date="2020-02" db="EMBL/GenBank/DDBJ databases">
        <authorList>
            <person name="Meier V. D."/>
        </authorList>
    </citation>
    <scope>NUCLEOTIDE SEQUENCE</scope>
    <source>
        <strain evidence="2">AVDCRST_MAG33</strain>
    </source>
</reference>
<feature type="region of interest" description="Disordered" evidence="1">
    <location>
        <begin position="84"/>
        <end position="153"/>
    </location>
</feature>
<sequence>MSQTGHDALPTGTDDVTRGGFGCPMLVRGHALVRAGQRPLVRCSFGWALHGERELERCIATETSGQCWKAREDHGALHEAAFTASRAPKRRAASTVAGHDAGTDQTAEPVEPVILPLRPVDDRRRPTPVGRSSERHDPVEPAIGSPDRVAADH</sequence>
<dbReference type="EMBL" id="CADCWK010000272">
    <property type="protein sequence ID" value="CAA9569428.1"/>
    <property type="molecule type" value="Genomic_DNA"/>
</dbReference>
<proteinExistence type="predicted"/>
<dbReference type="AlphaFoldDB" id="A0A6J4V7D6"/>
<evidence type="ECO:0000256" key="1">
    <source>
        <dbReference type="SAM" id="MobiDB-lite"/>
    </source>
</evidence>
<accession>A0A6J4V7D6</accession>
<evidence type="ECO:0000313" key="2">
    <source>
        <dbReference type="EMBL" id="CAA9569428.1"/>
    </source>
</evidence>
<protein>
    <submittedName>
        <fullName evidence="2">Uncharacterized protein</fullName>
    </submittedName>
</protein>